<feature type="compositionally biased region" description="Acidic residues" evidence="4">
    <location>
        <begin position="627"/>
        <end position="641"/>
    </location>
</feature>
<evidence type="ECO:0000313" key="6">
    <source>
        <dbReference type="EMBL" id="KAF7996494.1"/>
    </source>
</evidence>
<feature type="compositionally biased region" description="Basic and acidic residues" evidence="4">
    <location>
        <begin position="657"/>
        <end position="676"/>
    </location>
</feature>
<feature type="region of interest" description="Disordered" evidence="4">
    <location>
        <begin position="400"/>
        <end position="445"/>
    </location>
</feature>
<dbReference type="GO" id="GO:0005929">
    <property type="term" value="C:cilium"/>
    <property type="evidence" value="ECO:0007669"/>
    <property type="project" value="TreeGrafter"/>
</dbReference>
<evidence type="ECO:0000259" key="5">
    <source>
        <dbReference type="PROSITE" id="PS50106"/>
    </source>
</evidence>
<dbReference type="Gene3D" id="1.20.1160.20">
    <property type="match status" value="1"/>
</dbReference>
<dbReference type="AlphaFoldDB" id="A0A835CTY5"/>
<dbReference type="CDD" id="cd07357">
    <property type="entry name" value="HN_L-whirlin_R2_like"/>
    <property type="match status" value="1"/>
</dbReference>
<keyword evidence="3" id="KW-0966">Cell projection</keyword>
<dbReference type="PROSITE" id="PS50106">
    <property type="entry name" value="PDZ"/>
    <property type="match status" value="3"/>
</dbReference>
<feature type="region of interest" description="Disordered" evidence="4">
    <location>
        <begin position="531"/>
        <end position="558"/>
    </location>
</feature>
<feature type="domain" description="PDZ" evidence="5">
    <location>
        <begin position="739"/>
        <end position="779"/>
    </location>
</feature>
<feature type="region of interest" description="Disordered" evidence="4">
    <location>
        <begin position="1"/>
        <end position="113"/>
    </location>
</feature>
<name>A0A835CTY5_APHGI</name>
<dbReference type="SMART" id="SM00228">
    <property type="entry name" value="PDZ"/>
    <property type="match status" value="3"/>
</dbReference>
<dbReference type="InterPro" id="IPR036034">
    <property type="entry name" value="PDZ_sf"/>
</dbReference>
<feature type="region of interest" description="Disordered" evidence="4">
    <location>
        <begin position="128"/>
        <end position="172"/>
    </location>
</feature>
<proteinExistence type="predicted"/>
<sequence>MASRTEDYGSELQELQWGGGGGGGGVGGSSNFIKNNSGFSRSGGSSGCYEAEDLESSSGSRHQTSHNRGYYSPPGTSYTIVERPPSAPHHHSSHATPYRHRGHGTLGGGGAISPEQVLRLFGNGAAVERRANERRTPASSPASVSALRGASSSTSQQQQTGQNSTPQSPQALSLQELTVRTITMTREPPDSHHGFGICVKGGKDAGVGVYISRVEEGSVAERAGLRPGDTILEVNGTPFRAVTHEEALKMLKSCRTLSMTVRGPALDPRCRGGHPVWSGTGRQQSCSWMDRQGRPASPPPLHPRDTRYGSRTRKVDLCIEPGQSLGLMIRGGLEYGLGIYVTGVDKDSVADRAGLLIGDQIIEVNNTSFEEATHDEAVQILKTNKRMSLVIRDVGKVPHSCTTSRPVVVPSSRYQDHEPQSVLESPSNRPSSPSNTNDWRHRSVTSVSSATAAMVEEKARVVLARSERAALTQLLGDYRTRRLTIEELVASLSDLLNTHEKLTLLTELREVVDSKDRPIFDDLVYRPRVSSSTRRKGDRAHSDLVVTPSIHDLPRGGQPGSCYRPGFLVDVEGDPLGVTGPLLPKENPEHRSPSEDSGLGADIPRTRPGCRRTKYHQVATSDLALSNDDECDNQDYDDEIENDRGRRHSSPGGSRGNSRDYSQHHLHPENLDKDGGCEGSDAEMIGNGRRDRDTEDEDEERQERSSEGGGGGGFGGWRSHLLGGLTQRVKSWYWGARPLDNGAAFEAGGLEVGQLILKVDGHKVEGLHHQEVARLIAESFARRDRNEIEFLVVEAKKSNLEPKPTALIFLEA</sequence>
<dbReference type="Proteomes" id="UP000639338">
    <property type="component" value="Unassembled WGS sequence"/>
</dbReference>
<comment type="caution">
    <text evidence="6">The sequence shown here is derived from an EMBL/GenBank/DDBJ whole genome shotgun (WGS) entry which is preliminary data.</text>
</comment>
<dbReference type="GO" id="GO:0005886">
    <property type="term" value="C:plasma membrane"/>
    <property type="evidence" value="ECO:0007669"/>
    <property type="project" value="TreeGrafter"/>
</dbReference>
<dbReference type="InterPro" id="IPR001478">
    <property type="entry name" value="PDZ"/>
</dbReference>
<accession>A0A835CTY5</accession>
<dbReference type="SUPFAM" id="SSF50156">
    <property type="entry name" value="PDZ domain-like"/>
    <property type="match status" value="3"/>
</dbReference>
<dbReference type="GO" id="GO:0032426">
    <property type="term" value="C:stereocilium tip"/>
    <property type="evidence" value="ECO:0007669"/>
    <property type="project" value="TreeGrafter"/>
</dbReference>
<feature type="compositionally biased region" description="Low complexity" evidence="4">
    <location>
        <begin position="151"/>
        <end position="170"/>
    </location>
</feature>
<dbReference type="OrthoDB" id="10029564at2759"/>
<dbReference type="CDD" id="cd00136">
    <property type="entry name" value="PDZ_canonical"/>
    <property type="match status" value="1"/>
</dbReference>
<feature type="compositionally biased region" description="Basic residues" evidence="4">
    <location>
        <begin position="88"/>
        <end position="103"/>
    </location>
</feature>
<feature type="compositionally biased region" description="Gly residues" evidence="4">
    <location>
        <begin position="707"/>
        <end position="716"/>
    </location>
</feature>
<dbReference type="CDD" id="cd06741">
    <property type="entry name" value="PDZ2_FL-whirlin"/>
    <property type="match status" value="1"/>
</dbReference>
<keyword evidence="2" id="KW-0677">Repeat</keyword>
<dbReference type="Gene3D" id="2.30.42.10">
    <property type="match status" value="3"/>
</dbReference>
<evidence type="ECO:0000256" key="4">
    <source>
        <dbReference type="SAM" id="MobiDB-lite"/>
    </source>
</evidence>
<evidence type="ECO:0000256" key="1">
    <source>
        <dbReference type="ARBA" id="ARBA00004316"/>
    </source>
</evidence>
<feature type="compositionally biased region" description="Gly residues" evidence="4">
    <location>
        <begin position="17"/>
        <end position="28"/>
    </location>
</feature>
<evidence type="ECO:0000313" key="7">
    <source>
        <dbReference type="Proteomes" id="UP000639338"/>
    </source>
</evidence>
<evidence type="ECO:0000256" key="2">
    <source>
        <dbReference type="ARBA" id="ARBA00022737"/>
    </source>
</evidence>
<dbReference type="FunFam" id="2.30.42.10:FF:000087">
    <property type="entry name" value="Whirlin a"/>
    <property type="match status" value="1"/>
</dbReference>
<dbReference type="InterPro" id="IPR051844">
    <property type="entry name" value="USH2_Complex_Protein"/>
</dbReference>
<dbReference type="InterPro" id="IPR033028">
    <property type="entry name" value="Whirlin_HN-like_dom2"/>
</dbReference>
<feature type="domain" description="PDZ" evidence="5">
    <location>
        <begin position="181"/>
        <end position="253"/>
    </location>
</feature>
<keyword evidence="7" id="KW-1185">Reference proteome</keyword>
<feature type="region of interest" description="Disordered" evidence="4">
    <location>
        <begin position="626"/>
        <end position="717"/>
    </location>
</feature>
<feature type="region of interest" description="Disordered" evidence="4">
    <location>
        <begin position="578"/>
        <end position="613"/>
    </location>
</feature>
<comment type="subcellular location">
    <subcellularLocation>
        <location evidence="1">Cell projection</location>
    </subcellularLocation>
</comment>
<protein>
    <recommendedName>
        <fullName evidence="5">PDZ domain-containing protein</fullName>
    </recommendedName>
</protein>
<dbReference type="GO" id="GO:0002142">
    <property type="term" value="C:stereocilia ankle link complex"/>
    <property type="evidence" value="ECO:0007669"/>
    <property type="project" value="TreeGrafter"/>
</dbReference>
<evidence type="ECO:0000256" key="3">
    <source>
        <dbReference type="ARBA" id="ARBA00023273"/>
    </source>
</evidence>
<dbReference type="PANTHER" id="PTHR23116:SF29">
    <property type="entry name" value="PDZ DOMAIN-CONTAINING PROTEIN 7"/>
    <property type="match status" value="1"/>
</dbReference>
<feature type="region of interest" description="Disordered" evidence="4">
    <location>
        <begin position="275"/>
        <end position="308"/>
    </location>
</feature>
<dbReference type="EMBL" id="JACMRX010000001">
    <property type="protein sequence ID" value="KAF7996494.1"/>
    <property type="molecule type" value="Genomic_DNA"/>
</dbReference>
<gene>
    <name evidence="6" type="ORF">HCN44_002126</name>
</gene>
<dbReference type="Pfam" id="PF00595">
    <property type="entry name" value="PDZ"/>
    <property type="match status" value="2"/>
</dbReference>
<reference evidence="6 7" key="1">
    <citation type="submission" date="2020-08" db="EMBL/GenBank/DDBJ databases">
        <title>Aphidius gifuensis genome sequencing and assembly.</title>
        <authorList>
            <person name="Du Z."/>
        </authorList>
    </citation>
    <scope>NUCLEOTIDE SEQUENCE [LARGE SCALE GENOMIC DNA]</scope>
    <source>
        <strain evidence="6">YNYX2018</strain>
        <tissue evidence="6">Adults</tissue>
    </source>
</reference>
<organism evidence="6 7">
    <name type="scientific">Aphidius gifuensis</name>
    <name type="common">Parasitoid wasp</name>
    <dbReference type="NCBI Taxonomy" id="684658"/>
    <lineage>
        <taxon>Eukaryota</taxon>
        <taxon>Metazoa</taxon>
        <taxon>Ecdysozoa</taxon>
        <taxon>Arthropoda</taxon>
        <taxon>Hexapoda</taxon>
        <taxon>Insecta</taxon>
        <taxon>Pterygota</taxon>
        <taxon>Neoptera</taxon>
        <taxon>Endopterygota</taxon>
        <taxon>Hymenoptera</taxon>
        <taxon>Apocrita</taxon>
        <taxon>Ichneumonoidea</taxon>
        <taxon>Braconidae</taxon>
        <taxon>Aphidiinae</taxon>
        <taxon>Aphidius</taxon>
    </lineage>
</organism>
<feature type="domain" description="PDZ" evidence="5">
    <location>
        <begin position="314"/>
        <end position="382"/>
    </location>
</feature>
<dbReference type="PANTHER" id="PTHR23116">
    <property type="entry name" value="PDZ DOMAIN CONTAINING WHIRLIN AND HARMONIN-RELATED"/>
    <property type="match status" value="1"/>
</dbReference>
<feature type="compositionally biased region" description="Low complexity" evidence="4">
    <location>
        <begin position="425"/>
        <end position="437"/>
    </location>
</feature>